<sequence>MKNWKKIGGIIGGVGCLQFLIFSTIAMFNYSGGTSWNKSAEGYTFWHNVMSDLGRTVSYSGISNTFSSTIFNTSLIFFGISIIIIYLSMGKRLLLTDKFIFFITIFGIISGIGIIGVGLTPDDILSDEHMIAVWVWILSLSTVLILIIISKIINHSYDSLFYLSFVLLFAVCIHIGQGLLEMWSPIVATTQKIVVYLNVSWYLLISKKIID</sequence>
<proteinExistence type="predicted"/>
<accession>A0A381QY01</accession>
<feature type="transmembrane region" description="Helical" evidence="1">
    <location>
        <begin position="7"/>
        <end position="28"/>
    </location>
</feature>
<keyword evidence="1" id="KW-1133">Transmembrane helix</keyword>
<feature type="transmembrane region" description="Helical" evidence="1">
    <location>
        <begin position="186"/>
        <end position="205"/>
    </location>
</feature>
<feature type="transmembrane region" description="Helical" evidence="1">
    <location>
        <begin position="160"/>
        <end position="180"/>
    </location>
</feature>
<feature type="transmembrane region" description="Helical" evidence="1">
    <location>
        <begin position="69"/>
        <end position="87"/>
    </location>
</feature>
<keyword evidence="1" id="KW-0472">Membrane</keyword>
<feature type="transmembrane region" description="Helical" evidence="1">
    <location>
        <begin position="131"/>
        <end position="153"/>
    </location>
</feature>
<evidence type="ECO:0008006" key="3">
    <source>
        <dbReference type="Google" id="ProtNLM"/>
    </source>
</evidence>
<evidence type="ECO:0000256" key="1">
    <source>
        <dbReference type="SAM" id="Phobius"/>
    </source>
</evidence>
<gene>
    <name evidence="2" type="ORF">METZ01_LOCUS37155</name>
</gene>
<keyword evidence="1" id="KW-0812">Transmembrane</keyword>
<dbReference type="EMBL" id="UINC01001589">
    <property type="protein sequence ID" value="SUZ84301.1"/>
    <property type="molecule type" value="Genomic_DNA"/>
</dbReference>
<dbReference type="AlphaFoldDB" id="A0A381QY01"/>
<name>A0A381QY01_9ZZZZ</name>
<organism evidence="2">
    <name type="scientific">marine metagenome</name>
    <dbReference type="NCBI Taxonomy" id="408172"/>
    <lineage>
        <taxon>unclassified sequences</taxon>
        <taxon>metagenomes</taxon>
        <taxon>ecological metagenomes</taxon>
    </lineage>
</organism>
<protein>
    <recommendedName>
        <fullName evidence="3">DUF998 domain-containing protein</fullName>
    </recommendedName>
</protein>
<feature type="transmembrane region" description="Helical" evidence="1">
    <location>
        <begin position="99"/>
        <end position="119"/>
    </location>
</feature>
<evidence type="ECO:0000313" key="2">
    <source>
        <dbReference type="EMBL" id="SUZ84301.1"/>
    </source>
</evidence>
<reference evidence="2" key="1">
    <citation type="submission" date="2018-05" db="EMBL/GenBank/DDBJ databases">
        <authorList>
            <person name="Lanie J.A."/>
            <person name="Ng W.-L."/>
            <person name="Kazmierczak K.M."/>
            <person name="Andrzejewski T.M."/>
            <person name="Davidsen T.M."/>
            <person name="Wayne K.J."/>
            <person name="Tettelin H."/>
            <person name="Glass J.I."/>
            <person name="Rusch D."/>
            <person name="Podicherti R."/>
            <person name="Tsui H.-C.T."/>
            <person name="Winkler M.E."/>
        </authorList>
    </citation>
    <scope>NUCLEOTIDE SEQUENCE</scope>
</reference>